<dbReference type="Proteomes" id="UP000648984">
    <property type="component" value="Unassembled WGS sequence"/>
</dbReference>
<comment type="caution">
    <text evidence="1">The sequence shown here is derived from an EMBL/GenBank/DDBJ whole genome shotgun (WGS) entry which is preliminary data.</text>
</comment>
<reference evidence="1 2" key="1">
    <citation type="submission" date="2019-12" db="EMBL/GenBank/DDBJ databases">
        <title>Comparative genomics gives insights into the taxonomy of the Azoarcus-Aromatoleum group and reveals separate origins of nif in the plant-associated Azoarcus and non-plant-associated Aromatoleum sub-groups.</title>
        <authorList>
            <person name="Lafos M."/>
            <person name="Maluk M."/>
            <person name="Batista M."/>
            <person name="Junghare M."/>
            <person name="Carmona M."/>
            <person name="Faoro H."/>
            <person name="Cruz L.M."/>
            <person name="Battistoni F."/>
            <person name="De Souza E."/>
            <person name="Pedrosa F."/>
            <person name="Chen W.-M."/>
            <person name="Poole P.S."/>
            <person name="Dixon R.A."/>
            <person name="James E.K."/>
        </authorList>
    </citation>
    <scope>NUCLEOTIDE SEQUENCE [LARGE SCALE GENOMIC DNA]</scope>
    <source>
        <strain evidence="1 2">22Lin</strain>
    </source>
</reference>
<proteinExistence type="predicted"/>
<name>A0ABX1QH54_9RHOO</name>
<dbReference type="RefSeq" id="WP_169261506.1">
    <property type="nucleotide sequence ID" value="NZ_WTVQ01000031.1"/>
</dbReference>
<keyword evidence="2" id="KW-1185">Reference proteome</keyword>
<organism evidence="1 2">
    <name type="scientific">Aromatoleum diolicum</name>
    <dbReference type="NCBI Taxonomy" id="75796"/>
    <lineage>
        <taxon>Bacteria</taxon>
        <taxon>Pseudomonadati</taxon>
        <taxon>Pseudomonadota</taxon>
        <taxon>Betaproteobacteria</taxon>
        <taxon>Rhodocyclales</taxon>
        <taxon>Rhodocyclaceae</taxon>
        <taxon>Aromatoleum</taxon>
    </lineage>
</organism>
<evidence type="ECO:0000313" key="1">
    <source>
        <dbReference type="EMBL" id="NMG76360.1"/>
    </source>
</evidence>
<accession>A0ABX1QH54</accession>
<protein>
    <submittedName>
        <fullName evidence="1">Uncharacterized protein</fullName>
    </submittedName>
</protein>
<gene>
    <name evidence="1" type="ORF">GPA25_16495</name>
</gene>
<dbReference type="EMBL" id="WTVQ01000031">
    <property type="protein sequence ID" value="NMG76360.1"/>
    <property type="molecule type" value="Genomic_DNA"/>
</dbReference>
<evidence type="ECO:0000313" key="2">
    <source>
        <dbReference type="Proteomes" id="UP000648984"/>
    </source>
</evidence>
<sequence length="45" mass="4899">MEKPFIPALVVIPVIAFFAVDLDQCLSLQGLRADWISRLEPGASA</sequence>